<gene>
    <name evidence="1" type="ORF">SAMN02745729_102220</name>
</gene>
<dbReference type="AlphaFoldDB" id="A0A1H3ZZQ9"/>
<organism evidence="1 2">
    <name type="scientific">Marinobacterium iners DSM 11526</name>
    <dbReference type="NCBI Taxonomy" id="1122198"/>
    <lineage>
        <taxon>Bacteria</taxon>
        <taxon>Pseudomonadati</taxon>
        <taxon>Pseudomonadota</taxon>
        <taxon>Gammaproteobacteria</taxon>
        <taxon>Oceanospirillales</taxon>
        <taxon>Oceanospirillaceae</taxon>
        <taxon>Marinobacterium</taxon>
    </lineage>
</organism>
<proteinExistence type="predicted"/>
<keyword evidence="2" id="KW-1185">Reference proteome</keyword>
<evidence type="ECO:0000313" key="2">
    <source>
        <dbReference type="Proteomes" id="UP000242469"/>
    </source>
</evidence>
<sequence>MKANTNAFDSNALGRAIAMQILRELPPSALEKLNRRIRARRAQALELPRKGDRP</sequence>
<dbReference type="RefSeq" id="WP_175527574.1">
    <property type="nucleotide sequence ID" value="NZ_FNRJ01000002.1"/>
</dbReference>
<dbReference type="EMBL" id="FNRJ01000002">
    <property type="protein sequence ID" value="SEA29048.1"/>
    <property type="molecule type" value="Genomic_DNA"/>
</dbReference>
<reference evidence="2" key="1">
    <citation type="submission" date="2016-10" db="EMBL/GenBank/DDBJ databases">
        <authorList>
            <person name="Varghese N."/>
            <person name="Submissions S."/>
        </authorList>
    </citation>
    <scope>NUCLEOTIDE SEQUENCE [LARGE SCALE GENOMIC DNA]</scope>
    <source>
        <strain evidence="2">DSM 11526</strain>
    </source>
</reference>
<dbReference type="STRING" id="1122198.SAMN02745729_102220"/>
<dbReference type="Proteomes" id="UP000242469">
    <property type="component" value="Unassembled WGS sequence"/>
</dbReference>
<name>A0A1H3ZZQ9_9GAMM</name>
<accession>A0A1H3ZZQ9</accession>
<evidence type="ECO:0000313" key="1">
    <source>
        <dbReference type="EMBL" id="SEA29048.1"/>
    </source>
</evidence>
<protein>
    <submittedName>
        <fullName evidence="1">Uncharacterized protein</fullName>
    </submittedName>
</protein>